<dbReference type="PROSITE" id="PS50110">
    <property type="entry name" value="RESPONSE_REGULATORY"/>
    <property type="match status" value="1"/>
</dbReference>
<sequence length="311" mass="33280">MPAPPSNDPLPEEAVRDCVLIVDHARVACAQLADAVQEAGLASRSVQSCSTLEAELAVSSPSLILLSSWMPDGDSLTVLESLQSRFKTLPPVILTLTRGANGKNSRAFSVGAADYIYRPFDPVEVAARVTSALQRSRVRPTDPARELYSQSPEQPAMVLDSEIESVKDSADARSPVGIAPEEIDALVEEAVTAWKRTFRHRATAEFREPIQHVLDLVGMLKSARSTAELTSALAVLRSLLGAAQRLLADADATPGNPRGERKISRHDQGDRAAPPAHFTSLPQQAVARAGSLMGDQTTWCCVKAKSSGSSH</sequence>
<reference evidence="9 10" key="1">
    <citation type="submission" date="2019-02" db="EMBL/GenBank/DDBJ databases">
        <title>Deep-cultivation of Planctomycetes and their phenomic and genomic characterization uncovers novel biology.</title>
        <authorList>
            <person name="Wiegand S."/>
            <person name="Jogler M."/>
            <person name="Boedeker C."/>
            <person name="Pinto D."/>
            <person name="Vollmers J."/>
            <person name="Rivas-Marin E."/>
            <person name="Kohn T."/>
            <person name="Peeters S.H."/>
            <person name="Heuer A."/>
            <person name="Rast P."/>
            <person name="Oberbeckmann S."/>
            <person name="Bunk B."/>
            <person name="Jeske O."/>
            <person name="Meyerdierks A."/>
            <person name="Storesund J.E."/>
            <person name="Kallscheuer N."/>
            <person name="Luecker S."/>
            <person name="Lage O.M."/>
            <person name="Pohl T."/>
            <person name="Merkel B.J."/>
            <person name="Hornburger P."/>
            <person name="Mueller R.-W."/>
            <person name="Bruemmer F."/>
            <person name="Labrenz M."/>
            <person name="Spormann A.M."/>
            <person name="Op den Camp H."/>
            <person name="Overmann J."/>
            <person name="Amann R."/>
            <person name="Jetten M.S.M."/>
            <person name="Mascher T."/>
            <person name="Medema M.H."/>
            <person name="Devos D.P."/>
            <person name="Kaster A.-K."/>
            <person name="Ovreas L."/>
            <person name="Rohde M."/>
            <person name="Galperin M.Y."/>
            <person name="Jogler C."/>
        </authorList>
    </citation>
    <scope>NUCLEOTIDE SEQUENCE [LARGE SCALE GENOMIC DNA]</scope>
    <source>
        <strain evidence="9 10">Pla85_3_4</strain>
    </source>
</reference>
<evidence type="ECO:0000313" key="9">
    <source>
        <dbReference type="EMBL" id="QDU95436.1"/>
    </source>
</evidence>
<accession>A0A518DUD2</accession>
<organism evidence="9 10">
    <name type="scientific">Lignipirellula cremea</name>
    <dbReference type="NCBI Taxonomy" id="2528010"/>
    <lineage>
        <taxon>Bacteria</taxon>
        <taxon>Pseudomonadati</taxon>
        <taxon>Planctomycetota</taxon>
        <taxon>Planctomycetia</taxon>
        <taxon>Pirellulales</taxon>
        <taxon>Pirellulaceae</taxon>
        <taxon>Lignipirellula</taxon>
    </lineage>
</organism>
<evidence type="ECO:0000256" key="5">
    <source>
        <dbReference type="ARBA" id="ARBA00023163"/>
    </source>
</evidence>
<dbReference type="InterPro" id="IPR001789">
    <property type="entry name" value="Sig_transdc_resp-reg_receiver"/>
</dbReference>
<dbReference type="PANTHER" id="PTHR48111">
    <property type="entry name" value="REGULATOR OF RPOS"/>
    <property type="match status" value="1"/>
</dbReference>
<feature type="domain" description="Response regulatory" evidence="8">
    <location>
        <begin position="18"/>
        <end position="133"/>
    </location>
</feature>
<evidence type="ECO:0000256" key="3">
    <source>
        <dbReference type="ARBA" id="ARBA00023015"/>
    </source>
</evidence>
<gene>
    <name evidence="9" type="primary">ompR</name>
    <name evidence="9" type="ORF">Pla8534_32510</name>
</gene>
<dbReference type="OrthoDB" id="9813953at2"/>
<comment type="caution">
    <text evidence="6">Lacks conserved residue(s) required for the propagation of feature annotation.</text>
</comment>
<proteinExistence type="predicted"/>
<dbReference type="GO" id="GO:0006355">
    <property type="term" value="P:regulation of DNA-templated transcription"/>
    <property type="evidence" value="ECO:0007669"/>
    <property type="project" value="TreeGrafter"/>
</dbReference>
<dbReference type="SUPFAM" id="SSF52172">
    <property type="entry name" value="CheY-like"/>
    <property type="match status" value="1"/>
</dbReference>
<keyword evidence="2" id="KW-0902">Two-component regulatory system</keyword>
<dbReference type="Gene3D" id="3.40.50.2300">
    <property type="match status" value="1"/>
</dbReference>
<protein>
    <submittedName>
        <fullName evidence="9">Transcriptional regulatory protein OmpR</fullName>
    </submittedName>
</protein>
<dbReference type="GO" id="GO:0005829">
    <property type="term" value="C:cytosol"/>
    <property type="evidence" value="ECO:0007669"/>
    <property type="project" value="TreeGrafter"/>
</dbReference>
<keyword evidence="1" id="KW-0597">Phosphoprotein</keyword>
<dbReference type="SMART" id="SM00448">
    <property type="entry name" value="REC"/>
    <property type="match status" value="1"/>
</dbReference>
<keyword evidence="10" id="KW-1185">Reference proteome</keyword>
<dbReference type="GO" id="GO:0000156">
    <property type="term" value="F:phosphorelay response regulator activity"/>
    <property type="evidence" value="ECO:0007669"/>
    <property type="project" value="TreeGrafter"/>
</dbReference>
<keyword evidence="3" id="KW-0805">Transcription regulation</keyword>
<dbReference type="GO" id="GO:0032993">
    <property type="term" value="C:protein-DNA complex"/>
    <property type="evidence" value="ECO:0007669"/>
    <property type="project" value="TreeGrafter"/>
</dbReference>
<evidence type="ECO:0000256" key="7">
    <source>
        <dbReference type="SAM" id="MobiDB-lite"/>
    </source>
</evidence>
<dbReference type="EMBL" id="CP036433">
    <property type="protein sequence ID" value="QDU95436.1"/>
    <property type="molecule type" value="Genomic_DNA"/>
</dbReference>
<dbReference type="InterPro" id="IPR039420">
    <property type="entry name" value="WalR-like"/>
</dbReference>
<dbReference type="AlphaFoldDB" id="A0A518DUD2"/>
<dbReference type="KEGG" id="lcre:Pla8534_32510"/>
<feature type="compositionally biased region" description="Basic and acidic residues" evidence="7">
    <location>
        <begin position="258"/>
        <end position="270"/>
    </location>
</feature>
<dbReference type="Pfam" id="PF00072">
    <property type="entry name" value="Response_reg"/>
    <property type="match status" value="1"/>
</dbReference>
<dbReference type="InterPro" id="IPR011006">
    <property type="entry name" value="CheY-like_superfamily"/>
</dbReference>
<dbReference type="RefSeq" id="WP_145054176.1">
    <property type="nucleotide sequence ID" value="NZ_CP036433.1"/>
</dbReference>
<keyword evidence="5" id="KW-0804">Transcription</keyword>
<evidence type="ECO:0000259" key="8">
    <source>
        <dbReference type="PROSITE" id="PS50110"/>
    </source>
</evidence>
<evidence type="ECO:0000256" key="2">
    <source>
        <dbReference type="ARBA" id="ARBA00023012"/>
    </source>
</evidence>
<keyword evidence="4" id="KW-0238">DNA-binding</keyword>
<evidence type="ECO:0000256" key="6">
    <source>
        <dbReference type="PROSITE-ProRule" id="PRU00169"/>
    </source>
</evidence>
<dbReference type="Proteomes" id="UP000317648">
    <property type="component" value="Chromosome"/>
</dbReference>
<dbReference type="GO" id="GO:0000976">
    <property type="term" value="F:transcription cis-regulatory region binding"/>
    <property type="evidence" value="ECO:0007669"/>
    <property type="project" value="TreeGrafter"/>
</dbReference>
<evidence type="ECO:0000256" key="4">
    <source>
        <dbReference type="ARBA" id="ARBA00023125"/>
    </source>
</evidence>
<evidence type="ECO:0000313" key="10">
    <source>
        <dbReference type="Proteomes" id="UP000317648"/>
    </source>
</evidence>
<feature type="region of interest" description="Disordered" evidence="7">
    <location>
        <begin position="250"/>
        <end position="279"/>
    </location>
</feature>
<dbReference type="PANTHER" id="PTHR48111:SF1">
    <property type="entry name" value="TWO-COMPONENT RESPONSE REGULATOR ORR33"/>
    <property type="match status" value="1"/>
</dbReference>
<name>A0A518DUD2_9BACT</name>
<evidence type="ECO:0000256" key="1">
    <source>
        <dbReference type="ARBA" id="ARBA00022553"/>
    </source>
</evidence>